<keyword evidence="2" id="KW-1185">Reference proteome</keyword>
<accession>A0A5E4QRS6</accession>
<name>A0A5E4QRS6_9NEOP</name>
<evidence type="ECO:0000313" key="1">
    <source>
        <dbReference type="EMBL" id="VVC99597.1"/>
    </source>
</evidence>
<evidence type="ECO:0008006" key="3">
    <source>
        <dbReference type="Google" id="ProtNLM"/>
    </source>
</evidence>
<reference evidence="1 2" key="1">
    <citation type="submission" date="2017-07" db="EMBL/GenBank/DDBJ databases">
        <authorList>
            <person name="Talla V."/>
            <person name="Backstrom N."/>
        </authorList>
    </citation>
    <scope>NUCLEOTIDE SEQUENCE [LARGE SCALE GENOMIC DNA]</scope>
</reference>
<organism evidence="1 2">
    <name type="scientific">Leptidea sinapis</name>
    <dbReference type="NCBI Taxonomy" id="189913"/>
    <lineage>
        <taxon>Eukaryota</taxon>
        <taxon>Metazoa</taxon>
        <taxon>Ecdysozoa</taxon>
        <taxon>Arthropoda</taxon>
        <taxon>Hexapoda</taxon>
        <taxon>Insecta</taxon>
        <taxon>Pterygota</taxon>
        <taxon>Neoptera</taxon>
        <taxon>Endopterygota</taxon>
        <taxon>Lepidoptera</taxon>
        <taxon>Glossata</taxon>
        <taxon>Ditrysia</taxon>
        <taxon>Papilionoidea</taxon>
        <taxon>Pieridae</taxon>
        <taxon>Dismorphiinae</taxon>
        <taxon>Leptidea</taxon>
    </lineage>
</organism>
<evidence type="ECO:0000313" key="2">
    <source>
        <dbReference type="Proteomes" id="UP000324832"/>
    </source>
</evidence>
<dbReference type="AlphaFoldDB" id="A0A5E4QRS6"/>
<dbReference type="EMBL" id="FZQP02004222">
    <property type="protein sequence ID" value="VVC99597.1"/>
    <property type="molecule type" value="Genomic_DNA"/>
</dbReference>
<dbReference type="Proteomes" id="UP000324832">
    <property type="component" value="Unassembled WGS sequence"/>
</dbReference>
<proteinExistence type="predicted"/>
<gene>
    <name evidence="1" type="ORF">LSINAPIS_LOCUS10443</name>
</gene>
<sequence>MPSLLDLLMTTHPDSYQVTVDAPLGTSDHCLVRSVVPIRRQRRRTWVAALGTKDPNCIVLKRKYNRASRFFKRKIARAKSKHVVKIGEQLSSYPTGTRKFWSLPDGIVVPDS</sequence>
<protein>
    <recommendedName>
        <fullName evidence="3">Endonuclease/exonuclease/phosphatase domain-containing protein</fullName>
    </recommendedName>
</protein>